<keyword evidence="1" id="KW-0812">Transmembrane</keyword>
<evidence type="ECO:0000313" key="2">
    <source>
        <dbReference type="EMBL" id="TQR16648.1"/>
    </source>
</evidence>
<name>A0A544TGU7_9BACI</name>
<sequence>MGLLISGFVIVMGIVIITTLLLWYKNKHKSYVYTWILLHLLLFSVAVYFLLEAISFNNNHLMASEEISLRIGIAGVIWAISMLCLLIGVYKFSKN</sequence>
<keyword evidence="1" id="KW-0472">Membrane</keyword>
<dbReference type="EMBL" id="VDGH01000001">
    <property type="protein sequence ID" value="TQR16648.1"/>
    <property type="molecule type" value="Genomic_DNA"/>
</dbReference>
<dbReference type="RefSeq" id="WP_244950511.1">
    <property type="nucleotide sequence ID" value="NZ_VDGH01000001.1"/>
</dbReference>
<accession>A0A544TGU7</accession>
<dbReference type="Proteomes" id="UP000317316">
    <property type="component" value="Unassembled WGS sequence"/>
</dbReference>
<dbReference type="AlphaFoldDB" id="A0A544TGU7"/>
<organism evidence="2 3">
    <name type="scientific">Psychrobacillus lasiicapitis</name>
    <dbReference type="NCBI Taxonomy" id="1636719"/>
    <lineage>
        <taxon>Bacteria</taxon>
        <taxon>Bacillati</taxon>
        <taxon>Bacillota</taxon>
        <taxon>Bacilli</taxon>
        <taxon>Bacillales</taxon>
        <taxon>Bacillaceae</taxon>
        <taxon>Psychrobacillus</taxon>
    </lineage>
</organism>
<reference evidence="2 3" key="1">
    <citation type="submission" date="2019-05" db="EMBL/GenBank/DDBJ databases">
        <title>Psychrobacillus vulpis sp. nov., a new species isolated from feces of a red fox that inhabits in The Tablas de Daimiel Natural Park, Albacete, Spain.</title>
        <authorList>
            <person name="Rodriguez M."/>
            <person name="Reina J.C."/>
            <person name="Bejar V."/>
            <person name="Llamas I."/>
        </authorList>
    </citation>
    <scope>NUCLEOTIDE SEQUENCE [LARGE SCALE GENOMIC DNA]</scope>
    <source>
        <strain evidence="2 3">NEAU-3TGS17</strain>
    </source>
</reference>
<keyword evidence="3" id="KW-1185">Reference proteome</keyword>
<comment type="caution">
    <text evidence="2">The sequence shown here is derived from an EMBL/GenBank/DDBJ whole genome shotgun (WGS) entry which is preliminary data.</text>
</comment>
<feature type="transmembrane region" description="Helical" evidence="1">
    <location>
        <begin position="71"/>
        <end position="90"/>
    </location>
</feature>
<evidence type="ECO:0000256" key="1">
    <source>
        <dbReference type="SAM" id="Phobius"/>
    </source>
</evidence>
<feature type="transmembrane region" description="Helical" evidence="1">
    <location>
        <begin position="31"/>
        <end position="51"/>
    </location>
</feature>
<keyword evidence="1" id="KW-1133">Transmembrane helix</keyword>
<proteinExistence type="predicted"/>
<evidence type="ECO:0000313" key="3">
    <source>
        <dbReference type="Proteomes" id="UP000317316"/>
    </source>
</evidence>
<gene>
    <name evidence="2" type="ORF">FG382_00325</name>
</gene>
<feature type="transmembrane region" description="Helical" evidence="1">
    <location>
        <begin position="6"/>
        <end position="24"/>
    </location>
</feature>
<protein>
    <submittedName>
        <fullName evidence="2">Uncharacterized protein</fullName>
    </submittedName>
</protein>